<keyword evidence="4 11" id="KW-0436">Ligase</keyword>
<organism evidence="13 14">
    <name type="scientific">Claviceps pazoutovae</name>
    <dbReference type="NCBI Taxonomy" id="1649127"/>
    <lineage>
        <taxon>Eukaryota</taxon>
        <taxon>Fungi</taxon>
        <taxon>Dikarya</taxon>
        <taxon>Ascomycota</taxon>
        <taxon>Pezizomycotina</taxon>
        <taxon>Sordariomycetes</taxon>
        <taxon>Hypocreomycetidae</taxon>
        <taxon>Hypocreales</taxon>
        <taxon>Clavicipitaceae</taxon>
        <taxon>Claviceps</taxon>
    </lineage>
</organism>
<evidence type="ECO:0000256" key="9">
    <source>
        <dbReference type="ARBA" id="ARBA00030268"/>
    </source>
</evidence>
<evidence type="ECO:0000256" key="2">
    <source>
        <dbReference type="ARBA" id="ARBA00005594"/>
    </source>
</evidence>
<comment type="caution">
    <text evidence="13">The sequence shown here is derived from an EMBL/GenBank/DDBJ whole genome shotgun (WGS) entry which is preliminary data.</text>
</comment>
<dbReference type="NCBIfam" id="TIGR00233">
    <property type="entry name" value="trpS"/>
    <property type="match status" value="1"/>
</dbReference>
<keyword evidence="8 11" id="KW-0030">Aminoacyl-tRNA synthetase</keyword>
<feature type="region of interest" description="Disordered" evidence="12">
    <location>
        <begin position="381"/>
        <end position="400"/>
    </location>
</feature>
<gene>
    <name evidence="13" type="ORF">E4U60_005800</name>
</gene>
<dbReference type="Proteomes" id="UP000706124">
    <property type="component" value="Unassembled WGS sequence"/>
</dbReference>
<dbReference type="Pfam" id="PF00579">
    <property type="entry name" value="tRNA-synt_1b"/>
    <property type="match status" value="1"/>
</dbReference>
<protein>
    <recommendedName>
        <fullName evidence="10">Tryptophan--tRNA ligase, mitochondrial</fullName>
        <ecNumber evidence="3">6.1.1.2</ecNumber>
    </recommendedName>
    <alternativeName>
        <fullName evidence="9">Tryptophanyl-tRNA synthetase</fullName>
    </alternativeName>
</protein>
<proteinExistence type="inferred from homology"/>
<evidence type="ECO:0000256" key="3">
    <source>
        <dbReference type="ARBA" id="ARBA00013161"/>
    </source>
</evidence>
<dbReference type="FunFam" id="3.40.50.620:FF:000082">
    <property type="entry name" value="MSW1p Mitochondrial tryptophanyl-tRNA synthetase"/>
    <property type="match status" value="1"/>
</dbReference>
<dbReference type="InterPro" id="IPR014729">
    <property type="entry name" value="Rossmann-like_a/b/a_fold"/>
</dbReference>
<evidence type="ECO:0000313" key="13">
    <source>
        <dbReference type="EMBL" id="KAG5931767.1"/>
    </source>
</evidence>
<feature type="compositionally biased region" description="Basic and acidic residues" evidence="12">
    <location>
        <begin position="381"/>
        <end position="392"/>
    </location>
</feature>
<dbReference type="PRINTS" id="PR01039">
    <property type="entry name" value="TRNASYNTHTRP"/>
</dbReference>
<dbReference type="GO" id="GO:0005524">
    <property type="term" value="F:ATP binding"/>
    <property type="evidence" value="ECO:0007669"/>
    <property type="project" value="UniProtKB-KW"/>
</dbReference>
<dbReference type="EMBL" id="SRPO01000524">
    <property type="protein sequence ID" value="KAG5931767.1"/>
    <property type="molecule type" value="Genomic_DNA"/>
</dbReference>
<dbReference type="FunFam" id="1.10.240.10:FF:000002">
    <property type="entry name" value="Tryptophan--tRNA ligase"/>
    <property type="match status" value="1"/>
</dbReference>
<comment type="subcellular location">
    <subcellularLocation>
        <location evidence="1">Mitochondrion matrix</location>
    </subcellularLocation>
</comment>
<evidence type="ECO:0000256" key="5">
    <source>
        <dbReference type="ARBA" id="ARBA00022741"/>
    </source>
</evidence>
<comment type="similarity">
    <text evidence="2 11">Belongs to the class-I aminoacyl-tRNA synthetase family.</text>
</comment>
<dbReference type="PANTHER" id="PTHR43766:SF1">
    <property type="entry name" value="TRYPTOPHAN--TRNA LIGASE, MITOCHONDRIAL"/>
    <property type="match status" value="1"/>
</dbReference>
<dbReference type="GO" id="GO:0004830">
    <property type="term" value="F:tryptophan-tRNA ligase activity"/>
    <property type="evidence" value="ECO:0007669"/>
    <property type="project" value="UniProtKB-EC"/>
</dbReference>
<keyword evidence="14" id="KW-1185">Reference proteome</keyword>
<dbReference type="SUPFAM" id="SSF52374">
    <property type="entry name" value="Nucleotidylyl transferase"/>
    <property type="match status" value="1"/>
</dbReference>
<reference evidence="13 14" key="1">
    <citation type="journal article" date="2020" name="bioRxiv">
        <title>Whole genome comparisons of ergot fungi reveals the divergence and evolution of species within the genus Claviceps are the result of varying mechanisms driving genome evolution and host range expansion.</title>
        <authorList>
            <person name="Wyka S.A."/>
            <person name="Mondo S.J."/>
            <person name="Liu M."/>
            <person name="Dettman J."/>
            <person name="Nalam V."/>
            <person name="Broders K.D."/>
        </authorList>
    </citation>
    <scope>NUCLEOTIDE SEQUENCE [LARGE SCALE GENOMIC DNA]</scope>
    <source>
        <strain evidence="13 14">CCC 1485</strain>
    </source>
</reference>
<dbReference type="Gene3D" id="1.10.240.10">
    <property type="entry name" value="Tyrosyl-Transfer RNA Synthetase"/>
    <property type="match status" value="1"/>
</dbReference>
<evidence type="ECO:0000256" key="1">
    <source>
        <dbReference type="ARBA" id="ARBA00004305"/>
    </source>
</evidence>
<keyword evidence="6 11" id="KW-0067">ATP-binding</keyword>
<dbReference type="CDD" id="cd00806">
    <property type="entry name" value="TrpRS_core"/>
    <property type="match status" value="1"/>
</dbReference>
<evidence type="ECO:0000256" key="11">
    <source>
        <dbReference type="RuleBase" id="RU363036"/>
    </source>
</evidence>
<dbReference type="InterPro" id="IPR050203">
    <property type="entry name" value="Trp-tRNA_synthetase"/>
</dbReference>
<dbReference type="AlphaFoldDB" id="A0A9P7M7H8"/>
<evidence type="ECO:0000256" key="6">
    <source>
        <dbReference type="ARBA" id="ARBA00022840"/>
    </source>
</evidence>
<dbReference type="Gene3D" id="3.40.50.620">
    <property type="entry name" value="HUPs"/>
    <property type="match status" value="1"/>
</dbReference>
<evidence type="ECO:0000313" key="14">
    <source>
        <dbReference type="Proteomes" id="UP000706124"/>
    </source>
</evidence>
<keyword evidence="5 11" id="KW-0547">Nucleotide-binding</keyword>
<evidence type="ECO:0000256" key="4">
    <source>
        <dbReference type="ARBA" id="ARBA00022598"/>
    </source>
</evidence>
<sequence>MYKSRLYACSRSPLTCSLRSQCRASLTPHHTQPNTAVAAIGALSNNHCGYQIRCHGGTGRGNAGCKVVFSGIQPTGIPHLGNYAGALRQWVQLQYQEPPDTKLIYSIVDLHAMTTPQEPNTLRLRKRETLATLLAIGIDPERSIMFYQSSVPAHSELMWILACTASVGYLSRMTQWKSKLNLDADLSAGSRLQDRQVENRLKLGLLSYPVLQAADVLVHRATHVPVGDDQKQHLEFARECVTNFNHAYGPHLVYPKTITHPNSKMSKSDKTARSRVLVTDSPQEIRAKISSAVTDSITGISYDPLERPGISNLLAILSVFDAKNRTPQQLAETYSAAHPRILKETVSEAIIAGLEGVRSRFMKLMDVNNDYLDEVEAEGSRKARQSAEKTMDIVRSATGL</sequence>
<accession>A0A9P7M7H8</accession>
<evidence type="ECO:0000256" key="7">
    <source>
        <dbReference type="ARBA" id="ARBA00022917"/>
    </source>
</evidence>
<dbReference type="InterPro" id="IPR002305">
    <property type="entry name" value="aa-tRNA-synth_Ic"/>
</dbReference>
<dbReference type="PANTHER" id="PTHR43766">
    <property type="entry name" value="TRYPTOPHAN--TRNA LIGASE, MITOCHONDRIAL"/>
    <property type="match status" value="1"/>
</dbReference>
<evidence type="ECO:0000256" key="12">
    <source>
        <dbReference type="SAM" id="MobiDB-lite"/>
    </source>
</evidence>
<keyword evidence="7 11" id="KW-0648">Protein biosynthesis</keyword>
<dbReference type="GO" id="GO:0070183">
    <property type="term" value="P:mitochondrial tryptophanyl-tRNA aminoacylation"/>
    <property type="evidence" value="ECO:0007669"/>
    <property type="project" value="TreeGrafter"/>
</dbReference>
<evidence type="ECO:0000256" key="8">
    <source>
        <dbReference type="ARBA" id="ARBA00023146"/>
    </source>
</evidence>
<name>A0A9P7M7H8_9HYPO</name>
<dbReference type="EC" id="6.1.1.2" evidence="3"/>
<evidence type="ECO:0000256" key="10">
    <source>
        <dbReference type="ARBA" id="ARBA00069760"/>
    </source>
</evidence>
<dbReference type="OrthoDB" id="15808at2759"/>
<dbReference type="GO" id="GO:0005759">
    <property type="term" value="C:mitochondrial matrix"/>
    <property type="evidence" value="ECO:0007669"/>
    <property type="project" value="UniProtKB-SubCell"/>
</dbReference>
<dbReference type="InterPro" id="IPR001412">
    <property type="entry name" value="aa-tRNA-synth_I_CS"/>
</dbReference>
<dbReference type="InterPro" id="IPR002306">
    <property type="entry name" value="Trp-tRNA-ligase"/>
</dbReference>
<dbReference type="PROSITE" id="PS00178">
    <property type="entry name" value="AA_TRNA_LIGASE_I"/>
    <property type="match status" value="1"/>
</dbReference>